<feature type="repeat" description="ANK" evidence="3">
    <location>
        <begin position="104"/>
        <end position="136"/>
    </location>
</feature>
<keyword evidence="5" id="KW-1185">Reference proteome</keyword>
<dbReference type="InterPro" id="IPR036770">
    <property type="entry name" value="Ankyrin_rpt-contain_sf"/>
</dbReference>
<dbReference type="PANTHER" id="PTHR24198">
    <property type="entry name" value="ANKYRIN REPEAT AND PROTEIN KINASE DOMAIN-CONTAINING PROTEIN"/>
    <property type="match status" value="1"/>
</dbReference>
<dbReference type="SUPFAM" id="SSF48403">
    <property type="entry name" value="Ankyrin repeat"/>
    <property type="match status" value="1"/>
</dbReference>
<dbReference type="AlphaFoldDB" id="A0A1L9TDC5"/>
<dbReference type="GO" id="GO:0005737">
    <property type="term" value="C:cytoplasm"/>
    <property type="evidence" value="ECO:0007669"/>
    <property type="project" value="TreeGrafter"/>
</dbReference>
<keyword evidence="2 3" id="KW-0040">ANK repeat</keyword>
<dbReference type="OrthoDB" id="823504at2759"/>
<dbReference type="PROSITE" id="PS50297">
    <property type="entry name" value="ANK_REP_REGION"/>
    <property type="match status" value="2"/>
</dbReference>
<dbReference type="PANTHER" id="PTHR24198:SF165">
    <property type="entry name" value="ANKYRIN REPEAT-CONTAINING PROTEIN-RELATED"/>
    <property type="match status" value="1"/>
</dbReference>
<dbReference type="Pfam" id="PF12796">
    <property type="entry name" value="Ank_2"/>
    <property type="match status" value="2"/>
</dbReference>
<accession>A0A1L9TDC5</accession>
<protein>
    <submittedName>
        <fullName evidence="4">Uncharacterized protein</fullName>
    </submittedName>
</protein>
<keyword evidence="1" id="KW-0677">Repeat</keyword>
<dbReference type="Gene3D" id="1.25.40.20">
    <property type="entry name" value="Ankyrin repeat-containing domain"/>
    <property type="match status" value="1"/>
</dbReference>
<dbReference type="PROSITE" id="PS50088">
    <property type="entry name" value="ANK_REPEAT"/>
    <property type="match status" value="2"/>
</dbReference>
<reference evidence="5" key="1">
    <citation type="journal article" date="2017" name="Genome Biol.">
        <title>Comparative genomics reveals high biological diversity and specific adaptations in the industrially and medically important fungal genus Aspergillus.</title>
        <authorList>
            <person name="de Vries R.P."/>
            <person name="Riley R."/>
            <person name="Wiebenga A."/>
            <person name="Aguilar-Osorio G."/>
            <person name="Amillis S."/>
            <person name="Uchima C.A."/>
            <person name="Anderluh G."/>
            <person name="Asadollahi M."/>
            <person name="Askin M."/>
            <person name="Barry K."/>
            <person name="Battaglia E."/>
            <person name="Bayram O."/>
            <person name="Benocci T."/>
            <person name="Braus-Stromeyer S.A."/>
            <person name="Caldana C."/>
            <person name="Canovas D."/>
            <person name="Cerqueira G.C."/>
            <person name="Chen F."/>
            <person name="Chen W."/>
            <person name="Choi C."/>
            <person name="Clum A."/>
            <person name="Dos Santos R.A."/>
            <person name="Damasio A.R."/>
            <person name="Diallinas G."/>
            <person name="Emri T."/>
            <person name="Fekete E."/>
            <person name="Flipphi M."/>
            <person name="Freyberg S."/>
            <person name="Gallo A."/>
            <person name="Gournas C."/>
            <person name="Habgood R."/>
            <person name="Hainaut M."/>
            <person name="Harispe M.L."/>
            <person name="Henrissat B."/>
            <person name="Hilden K.S."/>
            <person name="Hope R."/>
            <person name="Hossain A."/>
            <person name="Karabika E."/>
            <person name="Karaffa L."/>
            <person name="Karanyi Z."/>
            <person name="Krasevec N."/>
            <person name="Kuo A."/>
            <person name="Kusch H."/>
            <person name="LaButti K."/>
            <person name="Lagendijk E.L."/>
            <person name="Lapidus A."/>
            <person name="Levasseur A."/>
            <person name="Lindquist E."/>
            <person name="Lipzen A."/>
            <person name="Logrieco A.F."/>
            <person name="MacCabe A."/>
            <person name="Maekelae M.R."/>
            <person name="Malavazi I."/>
            <person name="Melin P."/>
            <person name="Meyer V."/>
            <person name="Mielnichuk N."/>
            <person name="Miskei M."/>
            <person name="Molnar A.P."/>
            <person name="Mule G."/>
            <person name="Ngan C.Y."/>
            <person name="Orejas M."/>
            <person name="Orosz E."/>
            <person name="Ouedraogo J.P."/>
            <person name="Overkamp K.M."/>
            <person name="Park H.-S."/>
            <person name="Perrone G."/>
            <person name="Piumi F."/>
            <person name="Punt P.J."/>
            <person name="Ram A.F."/>
            <person name="Ramon A."/>
            <person name="Rauscher S."/>
            <person name="Record E."/>
            <person name="Riano-Pachon D.M."/>
            <person name="Robert V."/>
            <person name="Roehrig J."/>
            <person name="Ruller R."/>
            <person name="Salamov A."/>
            <person name="Salih N.S."/>
            <person name="Samson R.A."/>
            <person name="Sandor E."/>
            <person name="Sanguinetti M."/>
            <person name="Schuetze T."/>
            <person name="Sepcic K."/>
            <person name="Shelest E."/>
            <person name="Sherlock G."/>
            <person name="Sophianopoulou V."/>
            <person name="Squina F.M."/>
            <person name="Sun H."/>
            <person name="Susca A."/>
            <person name="Todd R.B."/>
            <person name="Tsang A."/>
            <person name="Unkles S.E."/>
            <person name="van de Wiele N."/>
            <person name="van Rossen-Uffink D."/>
            <person name="Oliveira J.V."/>
            <person name="Vesth T.C."/>
            <person name="Visser J."/>
            <person name="Yu J.-H."/>
            <person name="Zhou M."/>
            <person name="Andersen M.R."/>
            <person name="Archer D.B."/>
            <person name="Baker S.E."/>
            <person name="Benoit I."/>
            <person name="Brakhage A.A."/>
            <person name="Braus G.H."/>
            <person name="Fischer R."/>
            <person name="Frisvad J.C."/>
            <person name="Goldman G.H."/>
            <person name="Houbraken J."/>
            <person name="Oakley B."/>
            <person name="Pocsi I."/>
            <person name="Scazzocchio C."/>
            <person name="Seiboth B."/>
            <person name="vanKuyk P.A."/>
            <person name="Wortman J."/>
            <person name="Dyer P.S."/>
            <person name="Grigoriev I.V."/>
        </authorList>
    </citation>
    <scope>NUCLEOTIDE SEQUENCE [LARGE SCALE GENOMIC DNA]</scope>
    <source>
        <strain evidence="5">CBS 593.65</strain>
    </source>
</reference>
<dbReference type="GeneID" id="63763334"/>
<dbReference type="RefSeq" id="XP_040701222.1">
    <property type="nucleotide sequence ID" value="XM_040847261.1"/>
</dbReference>
<evidence type="ECO:0000256" key="1">
    <source>
        <dbReference type="ARBA" id="ARBA00022737"/>
    </source>
</evidence>
<sequence length="546" mass="60735">MAYQEFHNCIDGVFESRKIIDADGAALYETEFGSLLRKIITRNDIALLKQYITAWNLPNSGIPITDVQSHDPFYTAAANGSLDVLRVLLDVHWANAHAESIEERGFSLLHVACQHAQIEIVKFLLDSDPPLGTVDDRDRGKWTPIMSAAYSTGTFGEGAGAHRARAEDLMNMLLDRGASARDTVLFPTDIDTNGEGQLVPQAEFTVLSQAIAGSSYAIMKRLLEHGADTQERLEYYSDGPGFWDNGVNVRDVTALHIGSRSWNMDGIRALLDQCHEDSLKTSDLVFCYDSMDRLPLHWAAAGSEPGFELSLPENTLIQRITSTFELLVPKDDKAAMAKLINSCDKEGATPLHYAVRAHASCGSKGSNHAYHTIQWLCSRGANAGTIDHRMQTVLHRLAYSSLDGEPIDLNLINLLLAHGCPFGTRDEDHETPLHILARHLRQAHAVKMLIEYGAGVDVVNKKRNLPLHEAMSGAMRPKRSWDGQRQEPVSLEDRVNAQNKVVEALLDAHGTCSVLDQPNREGKTPRQLREETIRKWKEIEARNQRK</sequence>
<gene>
    <name evidence="4" type="ORF">ASPSYDRAFT_46555</name>
</gene>
<dbReference type="Pfam" id="PF00023">
    <property type="entry name" value="Ank"/>
    <property type="match status" value="1"/>
</dbReference>
<proteinExistence type="predicted"/>
<dbReference type="InterPro" id="IPR002110">
    <property type="entry name" value="Ankyrin_rpt"/>
</dbReference>
<evidence type="ECO:0000256" key="3">
    <source>
        <dbReference type="PROSITE-ProRule" id="PRU00023"/>
    </source>
</evidence>
<name>A0A1L9TDC5_9EURO</name>
<dbReference type="Proteomes" id="UP000184356">
    <property type="component" value="Unassembled WGS sequence"/>
</dbReference>
<evidence type="ECO:0000256" key="2">
    <source>
        <dbReference type="ARBA" id="ARBA00023043"/>
    </source>
</evidence>
<organism evidence="4 5">
    <name type="scientific">Aspergillus sydowii CBS 593.65</name>
    <dbReference type="NCBI Taxonomy" id="1036612"/>
    <lineage>
        <taxon>Eukaryota</taxon>
        <taxon>Fungi</taxon>
        <taxon>Dikarya</taxon>
        <taxon>Ascomycota</taxon>
        <taxon>Pezizomycotina</taxon>
        <taxon>Eurotiomycetes</taxon>
        <taxon>Eurotiomycetidae</taxon>
        <taxon>Eurotiales</taxon>
        <taxon>Aspergillaceae</taxon>
        <taxon>Aspergillus</taxon>
        <taxon>Aspergillus subgen. Nidulantes</taxon>
    </lineage>
</organism>
<dbReference type="STRING" id="1036612.A0A1L9TDC5"/>
<dbReference type="EMBL" id="KV878588">
    <property type="protein sequence ID" value="OJJ57416.1"/>
    <property type="molecule type" value="Genomic_DNA"/>
</dbReference>
<dbReference type="VEuPathDB" id="FungiDB:ASPSYDRAFT_46555"/>
<feature type="repeat" description="ANK" evidence="3">
    <location>
        <begin position="428"/>
        <end position="461"/>
    </location>
</feature>
<evidence type="ECO:0000313" key="5">
    <source>
        <dbReference type="Proteomes" id="UP000184356"/>
    </source>
</evidence>
<dbReference type="SMART" id="SM00248">
    <property type="entry name" value="ANK"/>
    <property type="match status" value="8"/>
</dbReference>
<evidence type="ECO:0000313" key="4">
    <source>
        <dbReference type="EMBL" id="OJJ57416.1"/>
    </source>
</evidence>